<dbReference type="InterPro" id="IPR018114">
    <property type="entry name" value="TRYPSIN_HIS"/>
</dbReference>
<dbReference type="OrthoDB" id="10061449at2759"/>
<evidence type="ECO:0000313" key="11">
    <source>
        <dbReference type="RefSeq" id="XP_005180377.1"/>
    </source>
</evidence>
<dbReference type="FunFam" id="2.40.10.10:FF:000036">
    <property type="entry name" value="Trypsin beta"/>
    <property type="match status" value="1"/>
</dbReference>
<dbReference type="SUPFAM" id="SSF50494">
    <property type="entry name" value="Trypsin-like serine proteases"/>
    <property type="match status" value="1"/>
</dbReference>
<dbReference type="InterPro" id="IPR009003">
    <property type="entry name" value="Peptidase_S1_PA"/>
</dbReference>
<dbReference type="SMART" id="SM00020">
    <property type="entry name" value="Tryp_SPc"/>
    <property type="match status" value="1"/>
</dbReference>
<evidence type="ECO:0000313" key="10">
    <source>
        <dbReference type="Proteomes" id="UP001652621"/>
    </source>
</evidence>
<keyword evidence="5" id="KW-1015">Disulfide bond</keyword>
<sequence length="280" mass="30214">MKSFVILCVLFVAVATANAGHLPSSTVAQRLIPSFATGYIIKGEDAEPHSAPYIVSLSRTAKHSHICGGSIINKNWVLTAAHCISNPVGMGVVAGLHKRTNFDEKTQSRVVDYGVVHEQYGGGVGPYDIAMLHVSQPFEFTEWVKPVALPAPEEIHDGETHLYGWGQPKSYVFTAASTLQTVTTQIVEYNKCKATLPADAPLHETNVCSDSLQQSISACNGDSGGPLVKEFADKGDAELIGIVSWGYIPCGLAQMPSIYTRVSAYIPWIANVQNSYYKSL</sequence>
<proteinExistence type="predicted"/>
<evidence type="ECO:0000313" key="9">
    <source>
        <dbReference type="EnsemblMetazoa" id="MDOA000521-PA"/>
    </source>
</evidence>
<dbReference type="RefSeq" id="XP_005180377.1">
    <property type="nucleotide sequence ID" value="XM_005180320.3"/>
</dbReference>
<evidence type="ECO:0000256" key="6">
    <source>
        <dbReference type="RuleBase" id="RU363034"/>
    </source>
</evidence>
<dbReference type="VEuPathDB" id="VectorBase:MDOA000521"/>
<evidence type="ECO:0000256" key="3">
    <source>
        <dbReference type="ARBA" id="ARBA00022801"/>
    </source>
</evidence>
<reference evidence="11" key="2">
    <citation type="submission" date="2025-04" db="UniProtKB">
        <authorList>
            <consortium name="RefSeq"/>
        </authorList>
    </citation>
    <scope>IDENTIFICATION</scope>
    <source>
        <strain evidence="11">Aabys</strain>
    </source>
</reference>
<comment type="subcellular location">
    <subcellularLocation>
        <location evidence="1">Secreted</location>
        <location evidence="1">Extracellular space</location>
    </subcellularLocation>
</comment>
<protein>
    <submittedName>
        <fullName evidence="11">Lectizyme-like</fullName>
    </submittedName>
</protein>
<dbReference type="InterPro" id="IPR033116">
    <property type="entry name" value="TRYPSIN_SER"/>
</dbReference>
<dbReference type="InterPro" id="IPR043504">
    <property type="entry name" value="Peptidase_S1_PA_chymotrypsin"/>
</dbReference>
<dbReference type="KEGG" id="mde:101899291"/>
<feature type="chain" id="PRO_5044559749" evidence="7">
    <location>
        <begin position="20"/>
        <end position="280"/>
    </location>
</feature>
<name>A0A1I8M2B4_MUSDO</name>
<evidence type="ECO:0000259" key="8">
    <source>
        <dbReference type="PROSITE" id="PS50240"/>
    </source>
</evidence>
<gene>
    <name evidence="9" type="primary">101899291</name>
    <name evidence="11" type="synonym">LOC101899291</name>
</gene>
<dbReference type="GO" id="GO:0005615">
    <property type="term" value="C:extracellular space"/>
    <property type="evidence" value="ECO:0007669"/>
    <property type="project" value="TreeGrafter"/>
</dbReference>
<evidence type="ECO:0000256" key="1">
    <source>
        <dbReference type="ARBA" id="ARBA00004239"/>
    </source>
</evidence>
<keyword evidence="10" id="KW-1185">Reference proteome</keyword>
<accession>A0A1I8M2B4</accession>
<evidence type="ECO:0000256" key="5">
    <source>
        <dbReference type="ARBA" id="ARBA00023157"/>
    </source>
</evidence>
<reference evidence="9" key="1">
    <citation type="submission" date="2020-05" db="UniProtKB">
        <authorList>
            <consortium name="EnsemblMetazoa"/>
        </authorList>
    </citation>
    <scope>IDENTIFICATION</scope>
    <source>
        <strain evidence="9">Aabys</strain>
    </source>
</reference>
<organism evidence="9">
    <name type="scientific">Musca domestica</name>
    <name type="common">House fly</name>
    <dbReference type="NCBI Taxonomy" id="7370"/>
    <lineage>
        <taxon>Eukaryota</taxon>
        <taxon>Metazoa</taxon>
        <taxon>Ecdysozoa</taxon>
        <taxon>Arthropoda</taxon>
        <taxon>Hexapoda</taxon>
        <taxon>Insecta</taxon>
        <taxon>Pterygota</taxon>
        <taxon>Neoptera</taxon>
        <taxon>Endopterygota</taxon>
        <taxon>Diptera</taxon>
        <taxon>Brachycera</taxon>
        <taxon>Muscomorpha</taxon>
        <taxon>Muscoidea</taxon>
        <taxon>Muscidae</taxon>
        <taxon>Musca</taxon>
    </lineage>
</organism>
<dbReference type="CDD" id="cd00190">
    <property type="entry name" value="Tryp_SPc"/>
    <property type="match status" value="1"/>
</dbReference>
<feature type="domain" description="Peptidase S1" evidence="8">
    <location>
        <begin position="40"/>
        <end position="274"/>
    </location>
</feature>
<dbReference type="PANTHER" id="PTHR24264">
    <property type="entry name" value="TRYPSIN-RELATED"/>
    <property type="match status" value="1"/>
</dbReference>
<dbReference type="GO" id="GO:0004252">
    <property type="term" value="F:serine-type endopeptidase activity"/>
    <property type="evidence" value="ECO:0007669"/>
    <property type="project" value="InterPro"/>
</dbReference>
<dbReference type="PANTHER" id="PTHR24264:SF83">
    <property type="entry name" value="COMPLEMENT FACTOR I"/>
    <property type="match status" value="1"/>
</dbReference>
<feature type="signal peptide" evidence="7">
    <location>
        <begin position="1"/>
        <end position="19"/>
    </location>
</feature>
<dbReference type="GO" id="GO:0006508">
    <property type="term" value="P:proteolysis"/>
    <property type="evidence" value="ECO:0007669"/>
    <property type="project" value="UniProtKB-KW"/>
</dbReference>
<dbReference type="InterPro" id="IPR001314">
    <property type="entry name" value="Peptidase_S1A"/>
</dbReference>
<dbReference type="Gene3D" id="2.40.10.10">
    <property type="entry name" value="Trypsin-like serine proteases"/>
    <property type="match status" value="1"/>
</dbReference>
<keyword evidence="7" id="KW-0732">Signal</keyword>
<keyword evidence="3 6" id="KW-0378">Hydrolase</keyword>
<dbReference type="VEuPathDB" id="VectorBase:MDOMA2_005832"/>
<dbReference type="PROSITE" id="PS50240">
    <property type="entry name" value="TRYPSIN_DOM"/>
    <property type="match status" value="1"/>
</dbReference>
<dbReference type="Pfam" id="PF00089">
    <property type="entry name" value="Trypsin"/>
    <property type="match status" value="1"/>
</dbReference>
<dbReference type="InterPro" id="IPR050127">
    <property type="entry name" value="Serine_Proteases_S1"/>
</dbReference>
<dbReference type="AlphaFoldDB" id="A0A1I8M2B4"/>
<evidence type="ECO:0000256" key="7">
    <source>
        <dbReference type="SAM" id="SignalP"/>
    </source>
</evidence>
<dbReference type="PRINTS" id="PR00722">
    <property type="entry name" value="CHYMOTRYPSIN"/>
</dbReference>
<dbReference type="EnsemblMetazoa" id="MDOA000521-RA">
    <property type="protein sequence ID" value="MDOA000521-PA"/>
    <property type="gene ID" value="MDOA000521"/>
</dbReference>
<dbReference type="PROSITE" id="PS00134">
    <property type="entry name" value="TRYPSIN_HIS"/>
    <property type="match status" value="1"/>
</dbReference>
<dbReference type="eggNOG" id="KOG3627">
    <property type="taxonomic scope" value="Eukaryota"/>
</dbReference>
<keyword evidence="4 6" id="KW-0720">Serine protease</keyword>
<keyword evidence="2 6" id="KW-0645">Protease</keyword>
<dbReference type="FunFam" id="2.40.10.10:FF:000068">
    <property type="entry name" value="transmembrane protease serine 2"/>
    <property type="match status" value="1"/>
</dbReference>
<dbReference type="PROSITE" id="PS00135">
    <property type="entry name" value="TRYPSIN_SER"/>
    <property type="match status" value="1"/>
</dbReference>
<evidence type="ECO:0000256" key="4">
    <source>
        <dbReference type="ARBA" id="ARBA00022825"/>
    </source>
</evidence>
<dbReference type="InterPro" id="IPR001254">
    <property type="entry name" value="Trypsin_dom"/>
</dbReference>
<evidence type="ECO:0000256" key="2">
    <source>
        <dbReference type="ARBA" id="ARBA00022670"/>
    </source>
</evidence>
<dbReference type="GeneID" id="101899291"/>
<dbReference type="Proteomes" id="UP001652621">
    <property type="component" value="Unplaced"/>
</dbReference>